<proteinExistence type="predicted"/>
<keyword evidence="1" id="KW-0812">Transmembrane</keyword>
<dbReference type="Proteomes" id="UP000095281">
    <property type="component" value="Unplaced"/>
</dbReference>
<evidence type="ECO:0000313" key="3">
    <source>
        <dbReference type="WBParaSite" id="MhA1_Contig60.frz3.gene1"/>
    </source>
</evidence>
<organism evidence="2 3">
    <name type="scientific">Meloidogyne hapla</name>
    <name type="common">Root-knot nematode worm</name>
    <dbReference type="NCBI Taxonomy" id="6305"/>
    <lineage>
        <taxon>Eukaryota</taxon>
        <taxon>Metazoa</taxon>
        <taxon>Ecdysozoa</taxon>
        <taxon>Nematoda</taxon>
        <taxon>Chromadorea</taxon>
        <taxon>Rhabditida</taxon>
        <taxon>Tylenchina</taxon>
        <taxon>Tylenchomorpha</taxon>
        <taxon>Tylenchoidea</taxon>
        <taxon>Meloidogynidae</taxon>
        <taxon>Meloidogyninae</taxon>
        <taxon>Meloidogyne</taxon>
    </lineage>
</organism>
<reference evidence="3" key="1">
    <citation type="submission" date="2016-11" db="UniProtKB">
        <authorList>
            <consortium name="WormBaseParasite"/>
        </authorList>
    </citation>
    <scope>IDENTIFICATION</scope>
</reference>
<evidence type="ECO:0000256" key="1">
    <source>
        <dbReference type="SAM" id="Phobius"/>
    </source>
</evidence>
<feature type="transmembrane region" description="Helical" evidence="1">
    <location>
        <begin position="30"/>
        <end position="52"/>
    </location>
</feature>
<keyword evidence="1" id="KW-1133">Transmembrane helix</keyword>
<dbReference type="AlphaFoldDB" id="A0A1I8BVK4"/>
<evidence type="ECO:0000313" key="2">
    <source>
        <dbReference type="Proteomes" id="UP000095281"/>
    </source>
</evidence>
<feature type="transmembrane region" description="Helical" evidence="1">
    <location>
        <begin position="260"/>
        <end position="285"/>
    </location>
</feature>
<accession>A0A1I8BVK4</accession>
<sequence length="286" mass="33130">MANPMQLIRKKRYYSGGYKSFADYNMVDKVVFFIVYIIGGGFILVLGSNVALLRILAFFGDDGDIHCPVPVIHLSEINFPEMQLPEMRLPEMRLPEFLSRRNQNPPPQQPQHPITGEIITDPHELAELGHQQLPPQPSNPIRYSESAFPHRVTGRVTIDLATRETIPDPFRLLALQNQHYRRRRNINKDNKECHLNGKTNNGNSCPNISFSISFHKDDKQNSIFSLKKNGCFDHFKNFNEGKLRKKRDVFEVEWKECGGFIMFIWFILSIIGWIVGAVFLGIYFWH</sequence>
<name>A0A1I8BVK4_MELHA</name>
<dbReference type="WBParaSite" id="MhA1_Contig60.frz3.gene1">
    <property type="protein sequence ID" value="MhA1_Contig60.frz3.gene1"/>
    <property type="gene ID" value="MhA1_Contig60.frz3.gene1"/>
</dbReference>
<keyword evidence="2" id="KW-1185">Reference proteome</keyword>
<keyword evidence="1" id="KW-0472">Membrane</keyword>
<protein>
    <submittedName>
        <fullName evidence="3">Uncharacterized protein</fullName>
    </submittedName>
</protein>